<feature type="compositionally biased region" description="Polar residues" evidence="1">
    <location>
        <begin position="676"/>
        <end position="689"/>
    </location>
</feature>
<organism evidence="2 3">
    <name type="scientific">Dendrothele bispora (strain CBS 962.96)</name>
    <dbReference type="NCBI Taxonomy" id="1314807"/>
    <lineage>
        <taxon>Eukaryota</taxon>
        <taxon>Fungi</taxon>
        <taxon>Dikarya</taxon>
        <taxon>Basidiomycota</taxon>
        <taxon>Agaricomycotina</taxon>
        <taxon>Agaricomycetes</taxon>
        <taxon>Agaricomycetidae</taxon>
        <taxon>Agaricales</taxon>
        <taxon>Agaricales incertae sedis</taxon>
        <taxon>Dendrothele</taxon>
    </lineage>
</organism>
<name>A0A4S8M7V5_DENBC</name>
<feature type="compositionally biased region" description="Basic residues" evidence="1">
    <location>
        <begin position="424"/>
        <end position="434"/>
    </location>
</feature>
<evidence type="ECO:0000313" key="3">
    <source>
        <dbReference type="Proteomes" id="UP000297245"/>
    </source>
</evidence>
<feature type="compositionally biased region" description="Polar residues" evidence="1">
    <location>
        <begin position="568"/>
        <end position="584"/>
    </location>
</feature>
<feature type="compositionally biased region" description="Acidic residues" evidence="1">
    <location>
        <begin position="453"/>
        <end position="468"/>
    </location>
</feature>
<feature type="compositionally biased region" description="Basic residues" evidence="1">
    <location>
        <begin position="44"/>
        <end position="55"/>
    </location>
</feature>
<feature type="compositionally biased region" description="Polar residues" evidence="1">
    <location>
        <begin position="957"/>
        <end position="966"/>
    </location>
</feature>
<dbReference type="OrthoDB" id="2965534at2759"/>
<dbReference type="AlphaFoldDB" id="A0A4S8M7V5"/>
<proteinExistence type="predicted"/>
<gene>
    <name evidence="2" type="ORF">K435DRAFT_856666</name>
</gene>
<feature type="region of interest" description="Disordered" evidence="1">
    <location>
        <begin position="548"/>
        <end position="706"/>
    </location>
</feature>
<feature type="compositionally biased region" description="Polar residues" evidence="1">
    <location>
        <begin position="639"/>
        <end position="652"/>
    </location>
</feature>
<evidence type="ECO:0000313" key="2">
    <source>
        <dbReference type="EMBL" id="THU98427.1"/>
    </source>
</evidence>
<dbReference type="EMBL" id="ML179136">
    <property type="protein sequence ID" value="THU98427.1"/>
    <property type="molecule type" value="Genomic_DNA"/>
</dbReference>
<feature type="compositionally biased region" description="Basic and acidic residues" evidence="1">
    <location>
        <begin position="469"/>
        <end position="484"/>
    </location>
</feature>
<accession>A0A4S8M7V5</accession>
<evidence type="ECO:0000256" key="1">
    <source>
        <dbReference type="SAM" id="MobiDB-lite"/>
    </source>
</evidence>
<reference evidence="2 3" key="1">
    <citation type="journal article" date="2019" name="Nat. Ecol. Evol.">
        <title>Megaphylogeny resolves global patterns of mushroom evolution.</title>
        <authorList>
            <person name="Varga T."/>
            <person name="Krizsan K."/>
            <person name="Foldi C."/>
            <person name="Dima B."/>
            <person name="Sanchez-Garcia M."/>
            <person name="Sanchez-Ramirez S."/>
            <person name="Szollosi G.J."/>
            <person name="Szarkandi J.G."/>
            <person name="Papp V."/>
            <person name="Albert L."/>
            <person name="Andreopoulos W."/>
            <person name="Angelini C."/>
            <person name="Antonin V."/>
            <person name="Barry K.W."/>
            <person name="Bougher N.L."/>
            <person name="Buchanan P."/>
            <person name="Buyck B."/>
            <person name="Bense V."/>
            <person name="Catcheside P."/>
            <person name="Chovatia M."/>
            <person name="Cooper J."/>
            <person name="Damon W."/>
            <person name="Desjardin D."/>
            <person name="Finy P."/>
            <person name="Geml J."/>
            <person name="Haridas S."/>
            <person name="Hughes K."/>
            <person name="Justo A."/>
            <person name="Karasinski D."/>
            <person name="Kautmanova I."/>
            <person name="Kiss B."/>
            <person name="Kocsube S."/>
            <person name="Kotiranta H."/>
            <person name="LaButti K.M."/>
            <person name="Lechner B.E."/>
            <person name="Liimatainen K."/>
            <person name="Lipzen A."/>
            <person name="Lukacs Z."/>
            <person name="Mihaltcheva S."/>
            <person name="Morgado L.N."/>
            <person name="Niskanen T."/>
            <person name="Noordeloos M.E."/>
            <person name="Ohm R.A."/>
            <person name="Ortiz-Santana B."/>
            <person name="Ovrebo C."/>
            <person name="Racz N."/>
            <person name="Riley R."/>
            <person name="Savchenko A."/>
            <person name="Shiryaev A."/>
            <person name="Soop K."/>
            <person name="Spirin V."/>
            <person name="Szebenyi C."/>
            <person name="Tomsovsky M."/>
            <person name="Tulloss R.E."/>
            <person name="Uehling J."/>
            <person name="Grigoriev I.V."/>
            <person name="Vagvolgyi C."/>
            <person name="Papp T."/>
            <person name="Martin F.M."/>
            <person name="Miettinen O."/>
            <person name="Hibbett D.S."/>
            <person name="Nagy L.G."/>
        </authorList>
    </citation>
    <scope>NUCLEOTIDE SEQUENCE [LARGE SCALE GENOMIC DNA]</scope>
    <source>
        <strain evidence="2 3">CBS 962.96</strain>
    </source>
</reference>
<feature type="region of interest" description="Disordered" evidence="1">
    <location>
        <begin position="933"/>
        <end position="966"/>
    </location>
</feature>
<dbReference type="Proteomes" id="UP000297245">
    <property type="component" value="Unassembled WGS sequence"/>
</dbReference>
<sequence>MSSSATEPASSVSTRVDSIDARKSSHALPATSASETKGATTKEPKKRGNKGNFHGKHLEYLEKELPGWLKSSKKEKTLWITRFFDRWFKQFRWHLDSCPEEFLNVEPVPAPTTEDSLAVMPATPISAGMTEEEFIELSGRRDKERDQVMVVGKKQLSTWFHRQTGKAKSMVGAGVFSDLMKELCTVSHSPRRPIPYKYYMNHPDYVEKCRAAFQEEWKTAGLEKSQRLHFQCKVAQRLYMEEDDETRQMLEEEALEEYETSMKAYQELTNGNKLTLDSLTEFGELPKEICRQNLTKFMLPMLELLRKATDLSFVMIAGKPPAPGGAVDDFELITVSAGTTVGPDPKKFEEFDREAFTKHVIGQFMLFLMETVEDVNADATKIDDSTVARAIDKAAKKSDPQNWLDDPSLLQMSGNDEEETEKSKTRKLASGKKKTSGEKVANKEKSQMRVPSDNDDEKEEDNLNNSGDDEGKEKTPESQPERPRPRPKPRLRANTPTLPDGWVLHDETKLYLDALSPEERRKELVQIRGHSKADFDRGNNIARIKQMRKEVDQRCEERLKTRGREPSTNRIPATTPTVPSQLPSSIGPPASDSDAPISDAIPSPSTPTLVAAAGSDCDAPMSGAILSSSTPAPGSDSSVPTPDTILSPSTAVLVSKPEEQTAPPGSDSDPPTSSAFLSLSTPKLTSTNEVQEDEELPDGSGIGLTDEEPTEELAERMAVEGADVSSGLDGEPTAERMAVGDANVNSGSTPSELSVDRTGWPSWLTSAFEVFTGTEELKAKGLWRDLLVDWVELERKYAFENPGGPGAFYTKVGRPNLVEWWSRFSRKKVRAETPNVMPTGEEFAKSFKEWWSALNPDWRERDVLDGSLHIDVRVEPKEKGMWESMKKPGQCGILTWLLCLFHWFNVLNGEEQAAEWEEVLADVQWVVGCMNKAAKKPPKRKAPGNTEEDLPTKRLRSSQASGSGTA</sequence>
<feature type="region of interest" description="Disordered" evidence="1">
    <location>
        <begin position="393"/>
        <end position="501"/>
    </location>
</feature>
<protein>
    <submittedName>
        <fullName evidence="2">Uncharacterized protein</fullName>
    </submittedName>
</protein>
<feature type="compositionally biased region" description="Low complexity" evidence="1">
    <location>
        <begin position="627"/>
        <end position="638"/>
    </location>
</feature>
<keyword evidence="3" id="KW-1185">Reference proteome</keyword>
<feature type="compositionally biased region" description="Basic and acidic residues" evidence="1">
    <location>
        <begin position="548"/>
        <end position="567"/>
    </location>
</feature>
<feature type="region of interest" description="Disordered" evidence="1">
    <location>
        <begin position="1"/>
        <end position="55"/>
    </location>
</feature>
<feature type="compositionally biased region" description="Basic and acidic residues" evidence="1">
    <location>
        <begin position="435"/>
        <end position="447"/>
    </location>
</feature>
<feature type="compositionally biased region" description="Basic residues" evidence="1">
    <location>
        <begin position="933"/>
        <end position="942"/>
    </location>
</feature>
<feature type="compositionally biased region" description="Low complexity" evidence="1">
    <location>
        <begin position="661"/>
        <end position="675"/>
    </location>
</feature>
<feature type="compositionally biased region" description="Low complexity" evidence="1">
    <location>
        <begin position="1"/>
        <end position="14"/>
    </location>
</feature>